<comment type="caution">
    <text evidence="8">The sequence shown here is derived from an EMBL/GenBank/DDBJ whole genome shotgun (WGS) entry which is preliminary data.</text>
</comment>
<keyword evidence="2" id="KW-0229">DNA integration</keyword>
<accession>A0ABT0R7X8</accession>
<evidence type="ECO:0000256" key="5">
    <source>
        <dbReference type="SAM" id="MobiDB-lite"/>
    </source>
</evidence>
<dbReference type="Pfam" id="PF13102">
    <property type="entry name" value="Phage_int_SAM_5"/>
    <property type="match status" value="1"/>
</dbReference>
<evidence type="ECO:0000256" key="4">
    <source>
        <dbReference type="ARBA" id="ARBA00023172"/>
    </source>
</evidence>
<evidence type="ECO:0000259" key="7">
    <source>
        <dbReference type="Pfam" id="PF13102"/>
    </source>
</evidence>
<dbReference type="Pfam" id="PF00589">
    <property type="entry name" value="Phage_integrase"/>
    <property type="match status" value="1"/>
</dbReference>
<comment type="similarity">
    <text evidence="1">Belongs to the 'phage' integrase family.</text>
</comment>
<evidence type="ECO:0000256" key="2">
    <source>
        <dbReference type="ARBA" id="ARBA00022908"/>
    </source>
</evidence>
<gene>
    <name evidence="8" type="ORF">M8N44_06820</name>
</gene>
<sequence length="414" mass="46214">MAGIIKRKDTWYACFRVGGKLKVRTTGIKITPLVTPGKLKNAAMKEAELQARIIAEELEKEAKGALLNADVIVSLAGNKAKSVLRNKKYMPSVKDHLHQWLANRPNRRANLRYGKAIRCFLDFLGPKQEMPLDTVTEAQAQRFMEKYLELLSSKTVSIYLYGLNAAFQQAVNERLFPYNPFKGVRPSKINRADATERRAFTVEEAQRLTEILPGEWPDMIRVCLYTGGQRLGDIATLQWKQIDMEGGIISMTTQKTKRHMNNPIILPLKEVLDRRLANRASDYVFPVAAMRHAQADHTSSKLSIEFNALLKKFGYIEKNPPAAKGNRRRLAPLSFHSLRATAVTVLRLANVPADLCRFIVGHDPPSASGDRQASGPEKHGGIGPPAGRHGASRGHRHAAEVLPVPHHPGRRRPA</sequence>
<dbReference type="GeneID" id="84023567"/>
<proteinExistence type="inferred from homology"/>
<dbReference type="Gene3D" id="1.10.443.10">
    <property type="entry name" value="Intergrase catalytic core"/>
    <property type="match status" value="1"/>
</dbReference>
<reference evidence="8 9" key="1">
    <citation type="submission" date="2022-03" db="EMBL/GenBank/DDBJ databases">
        <title>Taxonomic description of new species and reclassification of some bacterial strains.</title>
        <authorList>
            <person name="Ndongo S."/>
        </authorList>
    </citation>
    <scope>NUCLEOTIDE SEQUENCE [LARGE SCALE GENOMIC DNA]</scope>
    <source>
        <strain evidence="8 9">Marseille-P6666</strain>
    </source>
</reference>
<dbReference type="InterPro" id="IPR050808">
    <property type="entry name" value="Phage_Integrase"/>
</dbReference>
<dbReference type="InterPro" id="IPR025269">
    <property type="entry name" value="SAM-like_dom"/>
</dbReference>
<dbReference type="InterPro" id="IPR010998">
    <property type="entry name" value="Integrase_recombinase_N"/>
</dbReference>
<dbReference type="PANTHER" id="PTHR30629:SF2">
    <property type="entry name" value="PROPHAGE INTEGRASE INTS-RELATED"/>
    <property type="match status" value="1"/>
</dbReference>
<dbReference type="Proteomes" id="UP001202031">
    <property type="component" value="Unassembled WGS sequence"/>
</dbReference>
<dbReference type="SUPFAM" id="SSF56349">
    <property type="entry name" value="DNA breaking-rejoining enzymes"/>
    <property type="match status" value="1"/>
</dbReference>
<dbReference type="InterPro" id="IPR011010">
    <property type="entry name" value="DNA_brk_join_enz"/>
</dbReference>
<evidence type="ECO:0000259" key="6">
    <source>
        <dbReference type="Pfam" id="PF00589"/>
    </source>
</evidence>
<dbReference type="RefSeq" id="WP_102728022.1">
    <property type="nucleotide sequence ID" value="NZ_CP072027.1"/>
</dbReference>
<keyword evidence="4" id="KW-0233">DNA recombination</keyword>
<keyword evidence="3" id="KW-0238">DNA-binding</keyword>
<protein>
    <submittedName>
        <fullName evidence="8">Site-specific integrase</fullName>
    </submittedName>
</protein>
<keyword evidence="9" id="KW-1185">Reference proteome</keyword>
<evidence type="ECO:0000256" key="3">
    <source>
        <dbReference type="ARBA" id="ARBA00023125"/>
    </source>
</evidence>
<dbReference type="EMBL" id="JAMGSI010000001">
    <property type="protein sequence ID" value="MCL6657032.1"/>
    <property type="molecule type" value="Genomic_DNA"/>
</dbReference>
<dbReference type="InterPro" id="IPR013762">
    <property type="entry name" value="Integrase-like_cat_sf"/>
</dbReference>
<evidence type="ECO:0000313" key="9">
    <source>
        <dbReference type="Proteomes" id="UP001202031"/>
    </source>
</evidence>
<organism evidence="8 9">
    <name type="scientific">Akkermansia massiliensis</name>
    <dbReference type="NCBI Taxonomy" id="2927224"/>
    <lineage>
        <taxon>Bacteria</taxon>
        <taxon>Pseudomonadati</taxon>
        <taxon>Verrucomicrobiota</taxon>
        <taxon>Verrucomicrobiia</taxon>
        <taxon>Verrucomicrobiales</taxon>
        <taxon>Akkermansiaceae</taxon>
        <taxon>Akkermansia</taxon>
    </lineage>
</organism>
<feature type="domain" description="Tyr recombinase" evidence="6">
    <location>
        <begin position="222"/>
        <end position="363"/>
    </location>
</feature>
<evidence type="ECO:0000313" key="8">
    <source>
        <dbReference type="EMBL" id="MCL6657032.1"/>
    </source>
</evidence>
<name>A0ABT0R7X8_9BACT</name>
<feature type="region of interest" description="Disordered" evidence="5">
    <location>
        <begin position="366"/>
        <end position="414"/>
    </location>
</feature>
<evidence type="ECO:0000256" key="1">
    <source>
        <dbReference type="ARBA" id="ARBA00008857"/>
    </source>
</evidence>
<dbReference type="Gene3D" id="1.10.150.130">
    <property type="match status" value="1"/>
</dbReference>
<dbReference type="InterPro" id="IPR002104">
    <property type="entry name" value="Integrase_catalytic"/>
</dbReference>
<dbReference type="PANTHER" id="PTHR30629">
    <property type="entry name" value="PROPHAGE INTEGRASE"/>
    <property type="match status" value="1"/>
</dbReference>
<feature type="domain" description="Phage integrase SAM-like" evidence="7">
    <location>
        <begin position="112"/>
        <end position="182"/>
    </location>
</feature>